<dbReference type="Proteomes" id="UP000177791">
    <property type="component" value="Unassembled WGS sequence"/>
</dbReference>
<dbReference type="AlphaFoldDB" id="A0A1G1SUS3"/>
<gene>
    <name evidence="2" type="ORF">BEN48_05295</name>
</gene>
<dbReference type="SUPFAM" id="SSF48452">
    <property type="entry name" value="TPR-like"/>
    <property type="match status" value="1"/>
</dbReference>
<keyword evidence="1" id="KW-1133">Transmembrane helix</keyword>
<name>A0A1G1SUS3_9BACT</name>
<feature type="transmembrane region" description="Helical" evidence="1">
    <location>
        <begin position="48"/>
        <end position="65"/>
    </location>
</feature>
<dbReference type="Gene3D" id="1.25.40.10">
    <property type="entry name" value="Tetratricopeptide repeat domain"/>
    <property type="match status" value="1"/>
</dbReference>
<reference evidence="2 3" key="1">
    <citation type="submission" date="2016-08" db="EMBL/GenBank/DDBJ databases">
        <title>Hymenobacter coccineus sp. nov., Hymenobacter lapidarius sp. nov. and Hymenobacter glacialis sp. nov., isolated from Antarctic soil.</title>
        <authorList>
            <person name="Sedlacek I."/>
            <person name="Kralova S."/>
            <person name="Kyrova K."/>
            <person name="Maslanova I."/>
            <person name="Stankova E."/>
            <person name="Vrbovska V."/>
            <person name="Nemec M."/>
            <person name="Bartak M."/>
            <person name="Svec P."/>
            <person name="Busse H.-J."/>
            <person name="Pantucek R."/>
        </authorList>
    </citation>
    <scope>NUCLEOTIDE SEQUENCE [LARGE SCALE GENOMIC DNA]</scope>
    <source>
        <strain evidence="2 3">CCM 8648</strain>
    </source>
</reference>
<evidence type="ECO:0000313" key="2">
    <source>
        <dbReference type="EMBL" id="OGX82361.1"/>
    </source>
</evidence>
<comment type="caution">
    <text evidence="2">The sequence shown here is derived from an EMBL/GenBank/DDBJ whole genome shotgun (WGS) entry which is preliminary data.</text>
</comment>
<evidence type="ECO:0008006" key="4">
    <source>
        <dbReference type="Google" id="ProtNLM"/>
    </source>
</evidence>
<dbReference type="InterPro" id="IPR011990">
    <property type="entry name" value="TPR-like_helical_dom_sf"/>
</dbReference>
<evidence type="ECO:0000313" key="3">
    <source>
        <dbReference type="Proteomes" id="UP000177791"/>
    </source>
</evidence>
<keyword evidence="1" id="KW-0812">Transmembrane</keyword>
<accession>A0A1G1SUS3</accession>
<keyword evidence="3" id="KW-1185">Reference proteome</keyword>
<feature type="transmembrane region" description="Helical" evidence="1">
    <location>
        <begin position="6"/>
        <end position="28"/>
    </location>
</feature>
<evidence type="ECO:0000256" key="1">
    <source>
        <dbReference type="SAM" id="Phobius"/>
    </source>
</evidence>
<proteinExistence type="predicted"/>
<sequence>MLVAARSFTGLALLLVGIGFFVYVLVNFMPLIQRRLRVYRVVFEPRRLPFYTVYILALGGIAMVQTRENLPLPDQVRAGQYNNLGDLTRQQSEAQPDDLSLALLAERYYAESGDVLYRGNLHAQMGRAALYRFRQQRQNEINALNRTLLRAPNEKVSLRLAALHRDPNDLFEALDILRRGLRAMPQSAALTGDLAQFFTQTALTDSVAFYLDKTEELAPGSYASKTNQLGFLLNQNLLSEAQKLRDKHIAQANEPALASNYTLLQLLGVSAKPEATPAGPAQVMALDDANFAQLYHIVLLNATAHPDRLTTPLLARLADLANEPANENYYEQLLFLQALARHARGEEQMARQLLLPLASGTTASAAYYQQLLGMWQLQQGQYATAANQLEFAATNGATQAREARVYALALGGRPDSARTAALRLVAATDSGQRQWGRQALRALATGLSPSANKSPARVGDSWLRLAQQAEQQKNDAAAAKNYQRIVREAPFNEEAVLVAGRYYSRRRNYPAAYEALRAGLAENPESLALLRAYVLAAADAGLTEYAVDARAQLRQRLPAAAYATLATEYAARAATRAAQADSFSVAPAASPLQ</sequence>
<keyword evidence="1" id="KW-0472">Membrane</keyword>
<dbReference type="EMBL" id="MDZC01000101">
    <property type="protein sequence ID" value="OGX82361.1"/>
    <property type="molecule type" value="Genomic_DNA"/>
</dbReference>
<dbReference type="STRING" id="1908236.BEN48_05295"/>
<organism evidence="2 3">
    <name type="scientific">Hymenobacter glacialis</name>
    <dbReference type="NCBI Taxonomy" id="1908236"/>
    <lineage>
        <taxon>Bacteria</taxon>
        <taxon>Pseudomonadati</taxon>
        <taxon>Bacteroidota</taxon>
        <taxon>Cytophagia</taxon>
        <taxon>Cytophagales</taxon>
        <taxon>Hymenobacteraceae</taxon>
        <taxon>Hymenobacter</taxon>
    </lineage>
</organism>
<protein>
    <recommendedName>
        <fullName evidence="4">Tetratricopeptide repeat protein</fullName>
    </recommendedName>
</protein>